<feature type="transmembrane region" description="Helical" evidence="1">
    <location>
        <begin position="21"/>
        <end position="50"/>
    </location>
</feature>
<keyword evidence="1" id="KW-0472">Membrane</keyword>
<accession>A0ABW4T975</accession>
<keyword evidence="3" id="KW-1185">Reference proteome</keyword>
<name>A0ABW4T975_9ACTN</name>
<keyword evidence="1" id="KW-0812">Transmembrane</keyword>
<dbReference type="RefSeq" id="WP_379580655.1">
    <property type="nucleotide sequence ID" value="NZ_JBHUFV010000068.1"/>
</dbReference>
<comment type="caution">
    <text evidence="2">The sequence shown here is derived from an EMBL/GenBank/DDBJ whole genome shotgun (WGS) entry which is preliminary data.</text>
</comment>
<dbReference type="EMBL" id="JBHUFV010000068">
    <property type="protein sequence ID" value="MFD1938567.1"/>
    <property type="molecule type" value="Genomic_DNA"/>
</dbReference>
<organism evidence="2 3">
    <name type="scientific">Nonomuraea mangrovi</name>
    <dbReference type="NCBI Taxonomy" id="2316207"/>
    <lineage>
        <taxon>Bacteria</taxon>
        <taxon>Bacillati</taxon>
        <taxon>Actinomycetota</taxon>
        <taxon>Actinomycetes</taxon>
        <taxon>Streptosporangiales</taxon>
        <taxon>Streptosporangiaceae</taxon>
        <taxon>Nonomuraea</taxon>
    </lineage>
</organism>
<protein>
    <submittedName>
        <fullName evidence="2">Uncharacterized protein</fullName>
    </submittedName>
</protein>
<evidence type="ECO:0000313" key="3">
    <source>
        <dbReference type="Proteomes" id="UP001597368"/>
    </source>
</evidence>
<reference evidence="3" key="1">
    <citation type="journal article" date="2019" name="Int. J. Syst. Evol. Microbiol.">
        <title>The Global Catalogue of Microorganisms (GCM) 10K type strain sequencing project: providing services to taxonomists for standard genome sequencing and annotation.</title>
        <authorList>
            <consortium name="The Broad Institute Genomics Platform"/>
            <consortium name="The Broad Institute Genome Sequencing Center for Infectious Disease"/>
            <person name="Wu L."/>
            <person name="Ma J."/>
        </authorList>
    </citation>
    <scope>NUCLEOTIDE SEQUENCE [LARGE SCALE GENOMIC DNA]</scope>
    <source>
        <strain evidence="3">ICMP 6774ER</strain>
    </source>
</reference>
<proteinExistence type="predicted"/>
<gene>
    <name evidence="2" type="ORF">ACFSKW_44550</name>
</gene>
<keyword evidence="1" id="KW-1133">Transmembrane helix</keyword>
<sequence>MPQLLTVRVKRPDHRAIRIWVPVLPAVLVLTPVVVLAVLGAVVACLMFGVSVVRAFGTGWRVVCALPGTRVDMEYSRTAVLVAIR</sequence>
<dbReference type="Proteomes" id="UP001597368">
    <property type="component" value="Unassembled WGS sequence"/>
</dbReference>
<evidence type="ECO:0000256" key="1">
    <source>
        <dbReference type="SAM" id="Phobius"/>
    </source>
</evidence>
<evidence type="ECO:0000313" key="2">
    <source>
        <dbReference type="EMBL" id="MFD1938567.1"/>
    </source>
</evidence>